<organism evidence="1 2">
    <name type="scientific">Archangium gephyra</name>
    <dbReference type="NCBI Taxonomy" id="48"/>
    <lineage>
        <taxon>Bacteria</taxon>
        <taxon>Pseudomonadati</taxon>
        <taxon>Myxococcota</taxon>
        <taxon>Myxococcia</taxon>
        <taxon>Myxococcales</taxon>
        <taxon>Cystobacterineae</taxon>
        <taxon>Archangiaceae</taxon>
        <taxon>Archangium</taxon>
    </lineage>
</organism>
<evidence type="ECO:0008006" key="3">
    <source>
        <dbReference type="Google" id="ProtNLM"/>
    </source>
</evidence>
<proteinExistence type="predicted"/>
<dbReference type="Proteomes" id="UP000256345">
    <property type="component" value="Unassembled WGS sequence"/>
</dbReference>
<dbReference type="PROSITE" id="PS51257">
    <property type="entry name" value="PROKAR_LIPOPROTEIN"/>
    <property type="match status" value="1"/>
</dbReference>
<evidence type="ECO:0000313" key="2">
    <source>
        <dbReference type="Proteomes" id="UP000256345"/>
    </source>
</evidence>
<comment type="caution">
    <text evidence="1">The sequence shown here is derived from an EMBL/GenBank/DDBJ whole genome shotgun (WGS) entry which is preliminary data.</text>
</comment>
<gene>
    <name evidence="1" type="ORF">ATI61_10182</name>
</gene>
<dbReference type="RefSeq" id="WP_245682655.1">
    <property type="nucleotide sequence ID" value="NZ_CP011509.1"/>
</dbReference>
<evidence type="ECO:0000313" key="1">
    <source>
        <dbReference type="EMBL" id="REG37106.1"/>
    </source>
</evidence>
<reference evidence="1 2" key="1">
    <citation type="submission" date="2018-08" db="EMBL/GenBank/DDBJ databases">
        <title>Genomic Encyclopedia of Archaeal and Bacterial Type Strains, Phase II (KMG-II): from individual species to whole genera.</title>
        <authorList>
            <person name="Goeker M."/>
        </authorList>
    </citation>
    <scope>NUCLEOTIDE SEQUENCE [LARGE SCALE GENOMIC DNA]</scope>
    <source>
        <strain evidence="1 2">DSM 2261</strain>
    </source>
</reference>
<protein>
    <recommendedName>
        <fullName evidence="3">Lipoprotein</fullName>
    </recommendedName>
</protein>
<dbReference type="EMBL" id="QUMU01000001">
    <property type="protein sequence ID" value="REG37106.1"/>
    <property type="molecule type" value="Genomic_DNA"/>
</dbReference>
<keyword evidence="2" id="KW-1185">Reference proteome</keyword>
<sequence>MSTRLVLVALVLWCGCVTDRPHREALNGSRPSCFSGKTLGASRVGGCSEEGDRPPGWPHLSSSQEVLAPFLSCTSPAEFIELQRAVDMARVVEELDAWSAVRLGSLGPMRAEAAGVLNRQRAAFLVTATREYGVARAELFALFLVHSAFGDDLRQVLVLLGRDKQLGETLGRMEAVREALRQRGLELSDYEDRPERLGDVARGLASAASDALSTSELSRGALAMKYSVQRGQLPPPYQEVLGQVERAEREAAFSPGNVLLGGFDTLTFGVPVGFYNMVAGTCHGVYALSEGRYEQATRELSAAMVLVSLYAGGKGVRYLAENRGTLGSRWARVGSLPVPELGFEGLSRIAERLLNRLGGEGIRQLARYMQADREAALLVYEGGEAGAVALFEARGDVARAQAWLSEAKSGRTGPTSTRAGVGKGLGSAVALADEAAGLPREVVDAKLVQVELDSAGPRLSGNVAVLEKQRPVLDAPPPEARGHLLWGEYVAYWENRLAELHQRKAVKPPLAWAGYEQMRGLFARGLAFERAMVELLRADAALPKAQRRFLQDFDQPRIETYVGVYKPGTGLRFADVLIIEERPSSGLPPRVETFSFKSRNLKALDATGLAAQMRVDASDALRYYGETLEIRRPSIELRGREVRVHKVRLIYEGGGLKPKDARVLRGAVEMAKGAVKGVEVLFQ</sequence>
<name>A0ABX9KAA0_9BACT</name>
<accession>A0ABX9KAA0</accession>